<organism evidence="2 3">
    <name type="scientific">Deinococcus caeni</name>
    <dbReference type="NCBI Taxonomy" id="569127"/>
    <lineage>
        <taxon>Bacteria</taxon>
        <taxon>Thermotogati</taxon>
        <taxon>Deinococcota</taxon>
        <taxon>Deinococci</taxon>
        <taxon>Deinococcales</taxon>
        <taxon>Deinococcaceae</taxon>
        <taxon>Deinococcus</taxon>
    </lineage>
</organism>
<dbReference type="Gene3D" id="3.40.50.12780">
    <property type="entry name" value="N-terminal domain of ligase-like"/>
    <property type="match status" value="1"/>
</dbReference>
<dbReference type="Proteomes" id="UP001423409">
    <property type="component" value="Unassembled WGS sequence"/>
</dbReference>
<dbReference type="InterPro" id="IPR042099">
    <property type="entry name" value="ANL_N_sf"/>
</dbReference>
<dbReference type="InterPro" id="IPR007534">
    <property type="entry name" value="LuxE"/>
</dbReference>
<protein>
    <recommendedName>
        <fullName evidence="1">Acyl-protein synthetase LuxE domain-containing protein</fullName>
    </recommendedName>
</protein>
<name>A0ABP9UKS3_9DEIO</name>
<gene>
    <name evidence="2" type="ORF">Dcae01_02425</name>
</gene>
<evidence type="ECO:0000259" key="1">
    <source>
        <dbReference type="Pfam" id="PF04443"/>
    </source>
</evidence>
<dbReference type="RefSeq" id="WP_345445815.1">
    <property type="nucleotide sequence ID" value="NZ_BAABQU010000030.1"/>
</dbReference>
<feature type="domain" description="Acyl-protein synthetase LuxE" evidence="1">
    <location>
        <begin position="12"/>
        <end position="350"/>
    </location>
</feature>
<proteinExistence type="predicted"/>
<evidence type="ECO:0000313" key="3">
    <source>
        <dbReference type="Proteomes" id="UP001423409"/>
    </source>
</evidence>
<dbReference type="EMBL" id="BAABQU010000030">
    <property type="protein sequence ID" value="GAA5440897.1"/>
    <property type="molecule type" value="Genomic_DNA"/>
</dbReference>
<sequence>MNFEDWLARPQYSLSQEQKEALLLPELVALTEHHRAHSPEYARMLSVLPERPVTTLADLPFVPVNLFKSHRLSSVPEEEVFKVMTSSGTTGQQVSQVVLDRETAGRQSQALAAIMTHVLGPKRLPMIVVDTPNVVKNRKMFSARGAGVLGMISYGRQHFYALDDDMQLDLEGLRTFLEKHRGEPILIFGFTFMVWKYFYGQIRDAGLDLSQALLIHSGGWKKLVDEAVDNAEFKRAFQAATGLRRIHNFYGMVEQVGSVFMEGEDSFLYPPNFADVIIRDPLTWEEAPHGEVGVIQVLSVLPTSYPGHSILTEDLGVVHGVGDPASGWGGKQLQVIGRVPKAELRGCSDTHAAEAQNTAAQEAAR</sequence>
<keyword evidence="3" id="KW-1185">Reference proteome</keyword>
<evidence type="ECO:0000313" key="2">
    <source>
        <dbReference type="EMBL" id="GAA5440897.1"/>
    </source>
</evidence>
<dbReference type="Pfam" id="PF04443">
    <property type="entry name" value="LuxE"/>
    <property type="match status" value="1"/>
</dbReference>
<comment type="caution">
    <text evidence="2">The sequence shown here is derived from an EMBL/GenBank/DDBJ whole genome shotgun (WGS) entry which is preliminary data.</text>
</comment>
<reference evidence="2 3" key="1">
    <citation type="submission" date="2024-02" db="EMBL/GenBank/DDBJ databases">
        <title>Deinococcus caeni NBRC 101312.</title>
        <authorList>
            <person name="Ichikawa N."/>
            <person name="Katano-Makiyama Y."/>
            <person name="Hidaka K."/>
        </authorList>
    </citation>
    <scope>NUCLEOTIDE SEQUENCE [LARGE SCALE GENOMIC DNA]</scope>
    <source>
        <strain evidence="2 3">NBRC 101312</strain>
    </source>
</reference>
<dbReference type="SUPFAM" id="SSF56801">
    <property type="entry name" value="Acetyl-CoA synthetase-like"/>
    <property type="match status" value="1"/>
</dbReference>
<accession>A0ABP9UKS3</accession>